<dbReference type="KEGG" id="nsa:Nitsa_1312"/>
<evidence type="ECO:0000256" key="15">
    <source>
        <dbReference type="RuleBase" id="RU361237"/>
    </source>
</evidence>
<dbReference type="EMBL" id="CP002452">
    <property type="protein sequence ID" value="ADV46563.1"/>
    <property type="molecule type" value="Genomic_DNA"/>
</dbReference>
<feature type="domain" description="4Fe-4S ferredoxin-type" evidence="17">
    <location>
        <begin position="154"/>
        <end position="183"/>
    </location>
</feature>
<keyword evidence="6 15" id="KW-0001">2Fe-2S</keyword>
<dbReference type="InterPro" id="IPR050573">
    <property type="entry name" value="SDH/FRD_Iron-Sulfur"/>
</dbReference>
<dbReference type="STRING" id="749222.Nitsa_1312"/>
<dbReference type="InterPro" id="IPR017896">
    <property type="entry name" value="4Fe4S_Fe-S-bd"/>
</dbReference>
<dbReference type="InterPro" id="IPR036010">
    <property type="entry name" value="2Fe-2S_ferredoxin-like_sf"/>
</dbReference>
<dbReference type="GO" id="GO:0022904">
    <property type="term" value="P:respiratory electron transport chain"/>
    <property type="evidence" value="ECO:0007669"/>
    <property type="project" value="TreeGrafter"/>
</dbReference>
<dbReference type="SUPFAM" id="SSF46548">
    <property type="entry name" value="alpha-helical ferredoxin"/>
    <property type="match status" value="1"/>
</dbReference>
<accession>E6WYX7</accession>
<keyword evidence="8" id="KW-0813">Transport</keyword>
<dbReference type="GO" id="GO:0009055">
    <property type="term" value="F:electron transfer activity"/>
    <property type="evidence" value="ECO:0007669"/>
    <property type="project" value="InterPro"/>
</dbReference>
<keyword evidence="4 15" id="KW-0004">4Fe-4S</keyword>
<dbReference type="Proteomes" id="UP000008633">
    <property type="component" value="Chromosome"/>
</dbReference>
<dbReference type="Gene3D" id="1.10.1060.10">
    <property type="entry name" value="Alpha-helical ferredoxin"/>
    <property type="match status" value="1"/>
</dbReference>
<reference evidence="19" key="2">
    <citation type="submission" date="2011-01" db="EMBL/GenBank/DDBJ databases">
        <title>The complete genome of Nitratifractor salsuginis DSM 16511.</title>
        <authorList>
            <consortium name="US DOE Joint Genome Institute (JGI-PGF)"/>
            <person name="Lucas S."/>
            <person name="Copeland A."/>
            <person name="Lapidus A."/>
            <person name="Bruce D."/>
            <person name="Goodwin L."/>
            <person name="Pitluck S."/>
            <person name="Kyrpides N."/>
            <person name="Mavromatis K."/>
            <person name="Ivanova N."/>
            <person name="Mikhailova N."/>
            <person name="Zeytun A."/>
            <person name="Detter J.C."/>
            <person name="Tapia R."/>
            <person name="Han C."/>
            <person name="Land M."/>
            <person name="Hauser L."/>
            <person name="Markowitz V."/>
            <person name="Cheng J.-F."/>
            <person name="Hugenholtz P."/>
            <person name="Woyke T."/>
            <person name="Wu D."/>
            <person name="Tindall B."/>
            <person name="Schuetze A."/>
            <person name="Brambilla E."/>
            <person name="Klenk H.-P."/>
            <person name="Eisen J.A."/>
        </authorList>
    </citation>
    <scope>NUCLEOTIDE SEQUENCE [LARGE SCALE GENOMIC DNA]</scope>
    <source>
        <strain evidence="19">DSM 16511 / JCM 12458 / E9I37-1</strain>
    </source>
</reference>
<gene>
    <name evidence="18" type="ordered locus">Nitsa_1312</name>
</gene>
<comment type="catalytic activity">
    <reaction evidence="13 15">
        <text>a menaquinone + succinate = a menaquinol + fumarate</text>
        <dbReference type="Rhea" id="RHEA:27834"/>
        <dbReference type="Rhea" id="RHEA-COMP:9537"/>
        <dbReference type="Rhea" id="RHEA-COMP:9539"/>
        <dbReference type="ChEBI" id="CHEBI:16374"/>
        <dbReference type="ChEBI" id="CHEBI:18151"/>
        <dbReference type="ChEBI" id="CHEBI:29806"/>
        <dbReference type="ChEBI" id="CHEBI:30031"/>
        <dbReference type="EC" id="1.3.5.1"/>
    </reaction>
</comment>
<dbReference type="Gene3D" id="3.10.20.30">
    <property type="match status" value="1"/>
</dbReference>
<dbReference type="PROSITE" id="PS51085">
    <property type="entry name" value="2FE2S_FER_2"/>
    <property type="match status" value="1"/>
</dbReference>
<dbReference type="InterPro" id="IPR009051">
    <property type="entry name" value="Helical_ferredxn"/>
</dbReference>
<dbReference type="FunFam" id="1.10.1060.10:FF:000003">
    <property type="entry name" value="Succinate dehydrogenase iron-sulfur subunit"/>
    <property type="match status" value="1"/>
</dbReference>
<keyword evidence="12 15" id="KW-0003">3Fe-4S</keyword>
<evidence type="ECO:0000256" key="5">
    <source>
        <dbReference type="ARBA" id="ARBA00022532"/>
    </source>
</evidence>
<evidence type="ECO:0000256" key="2">
    <source>
        <dbReference type="ARBA" id="ARBA00012792"/>
    </source>
</evidence>
<dbReference type="GO" id="GO:0006099">
    <property type="term" value="P:tricarboxylic acid cycle"/>
    <property type="evidence" value="ECO:0007669"/>
    <property type="project" value="UniProtKB-KW"/>
</dbReference>
<dbReference type="PANTHER" id="PTHR11921:SF36">
    <property type="entry name" value="FUMARATE REDUCTASE IRON-SULFUR SUBUNIT"/>
    <property type="match status" value="1"/>
</dbReference>
<dbReference type="InterPro" id="IPR025192">
    <property type="entry name" value="Succ_DH/fum_Rdtase_N"/>
</dbReference>
<keyword evidence="19" id="KW-1185">Reference proteome</keyword>
<comment type="cofactor">
    <cofactor evidence="15">
        <name>[4Fe-4S] cluster</name>
        <dbReference type="ChEBI" id="CHEBI:49883"/>
    </cofactor>
    <text evidence="15">Binds 1 [4Fe-4S] cluster.</text>
</comment>
<evidence type="ECO:0000256" key="3">
    <source>
        <dbReference type="ARBA" id="ARBA00017261"/>
    </source>
</evidence>
<keyword evidence="7 15" id="KW-0479">Metal-binding</keyword>
<organism evidence="18 19">
    <name type="scientific">Nitratifractor salsuginis (strain DSM 16511 / JCM 12458 / E9I37-1)</name>
    <dbReference type="NCBI Taxonomy" id="749222"/>
    <lineage>
        <taxon>Bacteria</taxon>
        <taxon>Pseudomonadati</taxon>
        <taxon>Campylobacterota</taxon>
        <taxon>Epsilonproteobacteria</taxon>
        <taxon>Campylobacterales</taxon>
        <taxon>Sulfurovaceae</taxon>
        <taxon>Nitratifractor</taxon>
    </lineage>
</organism>
<comment type="cofactor">
    <cofactor evidence="15">
        <name>[3Fe-4S] cluster</name>
        <dbReference type="ChEBI" id="CHEBI:21137"/>
    </cofactor>
    <text evidence="15">Binds 1 [3Fe-4S] cluster.</text>
</comment>
<comment type="cofactor">
    <cofactor evidence="15">
        <name>[2Fe-2S] cluster</name>
        <dbReference type="ChEBI" id="CHEBI:190135"/>
    </cofactor>
    <text evidence="15">Binds 1 [2Fe-2S] cluster.</text>
</comment>
<evidence type="ECO:0000256" key="6">
    <source>
        <dbReference type="ARBA" id="ARBA00022714"/>
    </source>
</evidence>
<evidence type="ECO:0000256" key="13">
    <source>
        <dbReference type="ARBA" id="ARBA00034412"/>
    </source>
</evidence>
<evidence type="ECO:0000256" key="8">
    <source>
        <dbReference type="ARBA" id="ARBA00022982"/>
    </source>
</evidence>
<protein>
    <recommendedName>
        <fullName evidence="3 15">Fumarate reductase iron-sulfur subunit</fullName>
        <ecNumber evidence="2 15">1.3.5.1</ecNumber>
    </recommendedName>
</protein>
<keyword evidence="10 15" id="KW-0408">Iron</keyword>
<dbReference type="EC" id="1.3.5.1" evidence="2 15"/>
<dbReference type="Pfam" id="PF13183">
    <property type="entry name" value="Fer4_8"/>
    <property type="match status" value="1"/>
</dbReference>
<evidence type="ECO:0000256" key="14">
    <source>
        <dbReference type="ARBA" id="ARBA00066269"/>
    </source>
</evidence>
<feature type="domain" description="2Fe-2S ferredoxin-type" evidence="16">
    <location>
        <begin position="15"/>
        <end position="107"/>
    </location>
</feature>
<dbReference type="eggNOG" id="COG0479">
    <property type="taxonomic scope" value="Bacteria"/>
</dbReference>
<dbReference type="GO" id="GO:0008177">
    <property type="term" value="F:succinate dehydrogenase (quinone) activity"/>
    <property type="evidence" value="ECO:0007669"/>
    <property type="project" value="UniProtKB-EC"/>
</dbReference>
<reference evidence="18 19" key="1">
    <citation type="journal article" date="2011" name="Stand. Genomic Sci.">
        <title>Complete genome sequence of Nitratifractor salsuginis type strain (E9I37-1).</title>
        <authorList>
            <person name="Anderson I."/>
            <person name="Sikorski J."/>
            <person name="Zeytun A."/>
            <person name="Nolan M."/>
            <person name="Lapidus A."/>
            <person name="Lucas S."/>
            <person name="Hammon N."/>
            <person name="Deshpande S."/>
            <person name="Cheng J.F."/>
            <person name="Tapia R."/>
            <person name="Han C."/>
            <person name="Goodwin L."/>
            <person name="Pitluck S."/>
            <person name="Liolios K."/>
            <person name="Pagani I."/>
            <person name="Ivanova N."/>
            <person name="Huntemann M."/>
            <person name="Mavromatis K."/>
            <person name="Ovchinikova G."/>
            <person name="Pati A."/>
            <person name="Chen A."/>
            <person name="Palaniappan K."/>
            <person name="Land M."/>
            <person name="Hauser L."/>
            <person name="Brambilla E.M."/>
            <person name="Ngatchou-Djao O.D."/>
            <person name="Rohde M."/>
            <person name="Tindall B.J."/>
            <person name="Goker M."/>
            <person name="Detter J.C."/>
            <person name="Woyke T."/>
            <person name="Bristow J."/>
            <person name="Eisen J.A."/>
            <person name="Markowitz V."/>
            <person name="Hugenholtz P."/>
            <person name="Klenk H.P."/>
            <person name="Kyrpides N.C."/>
        </authorList>
    </citation>
    <scope>NUCLEOTIDE SEQUENCE [LARGE SCALE GENOMIC DNA]</scope>
    <source>
        <strain evidence="19">DSM 16511 / JCM 12458 / E9I37-1</strain>
    </source>
</reference>
<sequence length="251" mass="28364">MPKTKIITSDQSEGRELTFEILKYNPTDPESKPHLATYKIRETPGMTLFVALNMIREDLDPDLAFDFVCRAGICGSCGMMVNGKPLLACRTRTADYPEGKIRLMPMPAFELIKDLSVITGQWMDRMSRRVESWVHKQEERNYSRIEAPVEPDRADATFELDRCIECGICVAACATALMRPDFVGAVGLNRIARFEADPHDERNDADFYELVGDDAGIFGCMSLLSCEDHCPKNLPLQEKIAYMRRKLASVK</sequence>
<dbReference type="InterPro" id="IPR012675">
    <property type="entry name" value="Beta-grasp_dom_sf"/>
</dbReference>
<evidence type="ECO:0000259" key="16">
    <source>
        <dbReference type="PROSITE" id="PS51085"/>
    </source>
</evidence>
<dbReference type="InterPro" id="IPR004489">
    <property type="entry name" value="Succ_DH/fum_Rdtase_Fe-S"/>
</dbReference>
<dbReference type="NCBIfam" id="TIGR00384">
    <property type="entry name" value="dhsB"/>
    <property type="match status" value="1"/>
</dbReference>
<evidence type="ECO:0000313" key="19">
    <source>
        <dbReference type="Proteomes" id="UP000008633"/>
    </source>
</evidence>
<keyword evidence="9 18" id="KW-0560">Oxidoreductase</keyword>
<evidence type="ECO:0000259" key="17">
    <source>
        <dbReference type="PROSITE" id="PS51379"/>
    </source>
</evidence>
<dbReference type="OrthoDB" id="9804391at2"/>
<dbReference type="GO" id="GO:0051538">
    <property type="term" value="F:3 iron, 4 sulfur cluster binding"/>
    <property type="evidence" value="ECO:0007669"/>
    <property type="project" value="UniProtKB-KW"/>
</dbReference>
<dbReference type="PANTHER" id="PTHR11921">
    <property type="entry name" value="SUCCINATE DEHYDROGENASE IRON-SULFUR PROTEIN"/>
    <property type="match status" value="1"/>
</dbReference>
<proteinExistence type="inferred from homology"/>
<dbReference type="NCBIfam" id="NF010071">
    <property type="entry name" value="PRK13552.1"/>
    <property type="match status" value="1"/>
</dbReference>
<evidence type="ECO:0000256" key="12">
    <source>
        <dbReference type="ARBA" id="ARBA00023291"/>
    </source>
</evidence>
<dbReference type="GO" id="GO:0046872">
    <property type="term" value="F:metal ion binding"/>
    <property type="evidence" value="ECO:0007669"/>
    <property type="project" value="UniProtKB-KW"/>
</dbReference>
<comment type="similarity">
    <text evidence="1 15">Belongs to the succinate dehydrogenase/fumarate reductase iron-sulfur protein family.</text>
</comment>
<dbReference type="PROSITE" id="PS00197">
    <property type="entry name" value="2FE2S_FER_1"/>
    <property type="match status" value="1"/>
</dbReference>
<dbReference type="AlphaFoldDB" id="E6WYX7"/>
<evidence type="ECO:0000256" key="10">
    <source>
        <dbReference type="ARBA" id="ARBA00023004"/>
    </source>
</evidence>
<keyword evidence="8" id="KW-0249">Electron transport</keyword>
<dbReference type="HOGENOM" id="CLU_044838_3_3_7"/>
<dbReference type="SUPFAM" id="SSF54292">
    <property type="entry name" value="2Fe-2S ferredoxin-like"/>
    <property type="match status" value="1"/>
</dbReference>
<keyword evidence="5" id="KW-0816">Tricarboxylic acid cycle</keyword>
<dbReference type="GO" id="GO:0051539">
    <property type="term" value="F:4 iron, 4 sulfur cluster binding"/>
    <property type="evidence" value="ECO:0007669"/>
    <property type="project" value="UniProtKB-KW"/>
</dbReference>
<keyword evidence="11 15" id="KW-0411">Iron-sulfur</keyword>
<evidence type="ECO:0000256" key="11">
    <source>
        <dbReference type="ARBA" id="ARBA00023014"/>
    </source>
</evidence>
<dbReference type="GO" id="GO:0051537">
    <property type="term" value="F:2 iron, 2 sulfur cluster binding"/>
    <property type="evidence" value="ECO:0007669"/>
    <property type="project" value="UniProtKB-KW"/>
</dbReference>
<dbReference type="InterPro" id="IPR006058">
    <property type="entry name" value="2Fe2S_fd_BS"/>
</dbReference>
<evidence type="ECO:0000256" key="4">
    <source>
        <dbReference type="ARBA" id="ARBA00022485"/>
    </source>
</evidence>
<evidence type="ECO:0000256" key="1">
    <source>
        <dbReference type="ARBA" id="ARBA00009433"/>
    </source>
</evidence>
<evidence type="ECO:0000313" key="18">
    <source>
        <dbReference type="EMBL" id="ADV46563.1"/>
    </source>
</evidence>
<dbReference type="InterPro" id="IPR001041">
    <property type="entry name" value="2Fe-2S_ferredoxin-type"/>
</dbReference>
<dbReference type="RefSeq" id="WP_013554253.1">
    <property type="nucleotide sequence ID" value="NC_014935.1"/>
</dbReference>
<evidence type="ECO:0000256" key="9">
    <source>
        <dbReference type="ARBA" id="ARBA00023002"/>
    </source>
</evidence>
<name>E6WYX7_NITSE</name>
<evidence type="ECO:0000256" key="7">
    <source>
        <dbReference type="ARBA" id="ARBA00022723"/>
    </source>
</evidence>
<comment type="subunit">
    <text evidence="14">Part of an enzyme complex containing three subunits: a flavoprotein (frdA), an iron-sulfur protein (frdB), and diheme cytochrome b (frdC).</text>
</comment>
<dbReference type="Pfam" id="PF13085">
    <property type="entry name" value="Fer2_3"/>
    <property type="match status" value="1"/>
</dbReference>
<dbReference type="PROSITE" id="PS51379">
    <property type="entry name" value="4FE4S_FER_2"/>
    <property type="match status" value="1"/>
</dbReference>